<feature type="domain" description="CCHC-type" evidence="5">
    <location>
        <begin position="125"/>
        <end position="140"/>
    </location>
</feature>
<evidence type="ECO:0000256" key="2">
    <source>
        <dbReference type="PROSITE-ProRule" id="PRU00176"/>
    </source>
</evidence>
<dbReference type="PANTHER" id="PTHR48031:SF2">
    <property type="entry name" value="RNA-BINDING PROTEIN 4"/>
    <property type="match status" value="1"/>
</dbReference>
<feature type="region of interest" description="Disordered" evidence="3">
    <location>
        <begin position="82"/>
        <end position="116"/>
    </location>
</feature>
<evidence type="ECO:0000313" key="6">
    <source>
        <dbReference type="EMBL" id="KAL3838279.1"/>
    </source>
</evidence>
<keyword evidence="7" id="KW-1185">Reference proteome</keyword>
<dbReference type="Pfam" id="PF00098">
    <property type="entry name" value="zf-CCHC"/>
    <property type="match status" value="1"/>
</dbReference>
<dbReference type="SMART" id="SM00360">
    <property type="entry name" value="RRM"/>
    <property type="match status" value="1"/>
</dbReference>
<feature type="compositionally biased region" description="Gly residues" evidence="3">
    <location>
        <begin position="95"/>
        <end position="104"/>
    </location>
</feature>
<dbReference type="InterPro" id="IPR035979">
    <property type="entry name" value="RBD_domain_sf"/>
</dbReference>
<protein>
    <submittedName>
        <fullName evidence="6">Uncharacterized protein</fullName>
    </submittedName>
</protein>
<dbReference type="InterPro" id="IPR012677">
    <property type="entry name" value="Nucleotide-bd_a/b_plait_sf"/>
</dbReference>
<proteinExistence type="predicted"/>
<sequence length="278" mass="30830">MAYKEQDNRIFVGGLSRDVTERQLEHAFSRYGKIIDCQVMLERDTGRPRGFGFLTFADRDAMEDAIRGMNDREFGDRVITVNKAQPRMSGEDHPGQGGYGGGYSSGAPRGSYAGGDRSAAGQDDCFKCGRPGHWARDCPSAGGGGRGARPFSPPRSKYAGTGTRGDRYAGDRDRFVDDRYGRGRFGDRDRYDSRDDRYGGRDPYVSDRYAPAVDRFPVGRYGASDRYPQNGFGKDRAAAYDRGAGGPAARYEGRSYRERPGPYDNPRRGGRPPSLDRY</sequence>
<evidence type="ECO:0000259" key="5">
    <source>
        <dbReference type="PROSITE" id="PS50158"/>
    </source>
</evidence>
<dbReference type="GO" id="GO:0008270">
    <property type="term" value="F:zinc ion binding"/>
    <property type="evidence" value="ECO:0007669"/>
    <property type="project" value="UniProtKB-KW"/>
</dbReference>
<feature type="compositionally biased region" description="Low complexity" evidence="3">
    <location>
        <begin position="105"/>
        <end position="115"/>
    </location>
</feature>
<evidence type="ECO:0000256" key="3">
    <source>
        <dbReference type="SAM" id="MobiDB-lite"/>
    </source>
</evidence>
<organism evidence="6 7">
    <name type="scientific">Penstemon smallii</name>
    <dbReference type="NCBI Taxonomy" id="265156"/>
    <lineage>
        <taxon>Eukaryota</taxon>
        <taxon>Viridiplantae</taxon>
        <taxon>Streptophyta</taxon>
        <taxon>Embryophyta</taxon>
        <taxon>Tracheophyta</taxon>
        <taxon>Spermatophyta</taxon>
        <taxon>Magnoliopsida</taxon>
        <taxon>eudicotyledons</taxon>
        <taxon>Gunneridae</taxon>
        <taxon>Pentapetalae</taxon>
        <taxon>asterids</taxon>
        <taxon>lamiids</taxon>
        <taxon>Lamiales</taxon>
        <taxon>Plantaginaceae</taxon>
        <taxon>Cheloneae</taxon>
        <taxon>Penstemon</taxon>
    </lineage>
</organism>
<dbReference type="GO" id="GO:0003723">
    <property type="term" value="F:RNA binding"/>
    <property type="evidence" value="ECO:0007669"/>
    <property type="project" value="UniProtKB-UniRule"/>
</dbReference>
<dbReference type="Pfam" id="PF00076">
    <property type="entry name" value="RRM_1"/>
    <property type="match status" value="1"/>
</dbReference>
<name>A0ABD3TMK2_9LAMI</name>
<dbReference type="Gene3D" id="4.10.60.10">
    <property type="entry name" value="Zinc finger, CCHC-type"/>
    <property type="match status" value="1"/>
</dbReference>
<dbReference type="SMART" id="SM00343">
    <property type="entry name" value="ZnF_C2HC"/>
    <property type="match status" value="1"/>
</dbReference>
<dbReference type="PROSITE" id="PS50158">
    <property type="entry name" value="ZF_CCHC"/>
    <property type="match status" value="1"/>
</dbReference>
<keyword evidence="2" id="KW-0694">RNA-binding</keyword>
<feature type="compositionally biased region" description="Basic and acidic residues" evidence="3">
    <location>
        <begin position="251"/>
        <end position="267"/>
    </location>
</feature>
<dbReference type="InterPro" id="IPR000504">
    <property type="entry name" value="RRM_dom"/>
</dbReference>
<keyword evidence="1" id="KW-0479">Metal-binding</keyword>
<evidence type="ECO:0000259" key="4">
    <source>
        <dbReference type="PROSITE" id="PS50102"/>
    </source>
</evidence>
<dbReference type="PROSITE" id="PS50102">
    <property type="entry name" value="RRM"/>
    <property type="match status" value="1"/>
</dbReference>
<feature type="region of interest" description="Disordered" evidence="3">
    <location>
        <begin position="137"/>
        <end position="278"/>
    </location>
</feature>
<keyword evidence="1" id="KW-0863">Zinc-finger</keyword>
<dbReference type="SUPFAM" id="SSF54928">
    <property type="entry name" value="RNA-binding domain, RBD"/>
    <property type="match status" value="1"/>
</dbReference>
<dbReference type="Gene3D" id="3.30.70.330">
    <property type="match status" value="1"/>
</dbReference>
<dbReference type="InterPro" id="IPR036875">
    <property type="entry name" value="Znf_CCHC_sf"/>
</dbReference>
<comment type="caution">
    <text evidence="6">The sequence shown here is derived from an EMBL/GenBank/DDBJ whole genome shotgun (WGS) entry which is preliminary data.</text>
</comment>
<gene>
    <name evidence="6" type="ORF">ACJIZ3_022870</name>
</gene>
<keyword evidence="1" id="KW-0862">Zinc</keyword>
<dbReference type="PANTHER" id="PTHR48031">
    <property type="entry name" value="SRA STEM-LOOP-INTERACTING RNA-BINDING PROTEIN, MITOCHONDRIAL"/>
    <property type="match status" value="1"/>
</dbReference>
<dbReference type="Proteomes" id="UP001634393">
    <property type="component" value="Unassembled WGS sequence"/>
</dbReference>
<feature type="domain" description="RRM" evidence="4">
    <location>
        <begin position="8"/>
        <end position="86"/>
    </location>
</feature>
<evidence type="ECO:0000313" key="7">
    <source>
        <dbReference type="Proteomes" id="UP001634393"/>
    </source>
</evidence>
<dbReference type="EMBL" id="JBJXBP010000003">
    <property type="protein sequence ID" value="KAL3838279.1"/>
    <property type="molecule type" value="Genomic_DNA"/>
</dbReference>
<dbReference type="InterPro" id="IPR001878">
    <property type="entry name" value="Znf_CCHC"/>
</dbReference>
<dbReference type="AlphaFoldDB" id="A0ABD3TMK2"/>
<evidence type="ECO:0000256" key="1">
    <source>
        <dbReference type="PROSITE-ProRule" id="PRU00047"/>
    </source>
</evidence>
<reference evidence="6 7" key="1">
    <citation type="submission" date="2024-12" db="EMBL/GenBank/DDBJ databases">
        <title>The unique morphological basis and parallel evolutionary history of personate flowers in Penstemon.</title>
        <authorList>
            <person name="Depatie T.H."/>
            <person name="Wessinger C.A."/>
        </authorList>
    </citation>
    <scope>NUCLEOTIDE SEQUENCE [LARGE SCALE GENOMIC DNA]</scope>
    <source>
        <strain evidence="6">WTNN_2</strain>
        <tissue evidence="6">Leaf</tissue>
    </source>
</reference>
<feature type="compositionally biased region" description="Basic and acidic residues" evidence="3">
    <location>
        <begin position="164"/>
        <end position="200"/>
    </location>
</feature>
<dbReference type="SUPFAM" id="SSF57756">
    <property type="entry name" value="Retrovirus zinc finger-like domains"/>
    <property type="match status" value="1"/>
</dbReference>
<accession>A0ABD3TMK2</accession>